<dbReference type="KEGG" id="lab:LA76x_3336"/>
<name>A0A0S2FD76_LYSAN</name>
<dbReference type="EMBL" id="CP011129">
    <property type="protein sequence ID" value="ALN81462.1"/>
    <property type="molecule type" value="Genomic_DNA"/>
</dbReference>
<keyword evidence="2" id="KW-1185">Reference proteome</keyword>
<organism evidence="1 2">
    <name type="scientific">Lysobacter antibioticus</name>
    <dbReference type="NCBI Taxonomy" id="84531"/>
    <lineage>
        <taxon>Bacteria</taxon>
        <taxon>Pseudomonadati</taxon>
        <taxon>Pseudomonadota</taxon>
        <taxon>Gammaproteobacteria</taxon>
        <taxon>Lysobacterales</taxon>
        <taxon>Lysobacteraceae</taxon>
        <taxon>Lysobacter</taxon>
    </lineage>
</organism>
<dbReference type="PATRIC" id="fig|84531.8.peg.3351"/>
<accession>A0A0S2FD76</accession>
<proteinExistence type="predicted"/>
<sequence>MRASVSGAARRGADCDAPYIECVPRPPPHPCRWNATNPAARTASFLARIQLATSGSEGKLSDEK</sequence>
<gene>
    <name evidence="1" type="ORF">LA76x_3336</name>
</gene>
<evidence type="ECO:0000313" key="1">
    <source>
        <dbReference type="EMBL" id="ALN81462.1"/>
    </source>
</evidence>
<reference evidence="1 2" key="1">
    <citation type="journal article" date="2015" name="BMC Genomics">
        <title>Comparative genomics and metabolic profiling of the genus Lysobacter.</title>
        <authorList>
            <person name="de Bruijn I."/>
            <person name="Cheng X."/>
            <person name="de Jager V."/>
            <person name="Exposito R.G."/>
            <person name="Watrous J."/>
            <person name="Patel N."/>
            <person name="Postma J."/>
            <person name="Dorrestein P.C."/>
            <person name="Kobayashi D."/>
            <person name="Raaijmakers J.M."/>
        </authorList>
    </citation>
    <scope>NUCLEOTIDE SEQUENCE [LARGE SCALE GENOMIC DNA]</scope>
    <source>
        <strain evidence="1 2">76</strain>
    </source>
</reference>
<evidence type="ECO:0000313" key="2">
    <source>
        <dbReference type="Proteomes" id="UP000060787"/>
    </source>
</evidence>
<protein>
    <submittedName>
        <fullName evidence="1">Uncharacterized protein</fullName>
    </submittedName>
</protein>
<dbReference type="Proteomes" id="UP000060787">
    <property type="component" value="Chromosome"/>
</dbReference>
<dbReference type="AlphaFoldDB" id="A0A0S2FD76"/>